<feature type="compositionally biased region" description="Low complexity" evidence="4">
    <location>
        <begin position="82"/>
        <end position="91"/>
    </location>
</feature>
<keyword evidence="3" id="KW-0862">Zinc</keyword>
<reference evidence="6" key="1">
    <citation type="submission" date="2021-09" db="EMBL/GenBank/DDBJ databases">
        <authorList>
            <person name="Martin H S."/>
        </authorList>
    </citation>
    <scope>NUCLEOTIDE SEQUENCE</scope>
</reference>
<feature type="domain" description="Zinc finger PHD-type" evidence="5">
    <location>
        <begin position="102"/>
        <end position="146"/>
    </location>
</feature>
<dbReference type="GO" id="GO:0008270">
    <property type="term" value="F:zinc ion binding"/>
    <property type="evidence" value="ECO:0007669"/>
    <property type="project" value="UniProtKB-KW"/>
</dbReference>
<dbReference type="AlphaFoldDB" id="A0A8J2QWK5"/>
<dbReference type="SUPFAM" id="SSF57903">
    <property type="entry name" value="FYVE/PHD zinc finger"/>
    <property type="match status" value="1"/>
</dbReference>
<dbReference type="InterPro" id="IPR011011">
    <property type="entry name" value="Znf_FYVE_PHD"/>
</dbReference>
<dbReference type="EMBL" id="CAKASE010000061">
    <property type="protein sequence ID" value="CAG9568469.1"/>
    <property type="molecule type" value="Genomic_DNA"/>
</dbReference>
<dbReference type="Pfam" id="PF00628">
    <property type="entry name" value="PHD"/>
    <property type="match status" value="1"/>
</dbReference>
<dbReference type="SMART" id="SM00249">
    <property type="entry name" value="PHD"/>
    <property type="match status" value="1"/>
</dbReference>
<feature type="region of interest" description="Disordered" evidence="4">
    <location>
        <begin position="1"/>
        <end position="21"/>
    </location>
</feature>
<dbReference type="InterPro" id="IPR019787">
    <property type="entry name" value="Znf_PHD-finger"/>
</dbReference>
<protein>
    <submittedName>
        <fullName evidence="6">(African queen) hypothetical protein</fullName>
    </submittedName>
</protein>
<dbReference type="Proteomes" id="UP000789524">
    <property type="component" value="Unassembled WGS sequence"/>
</dbReference>
<sequence length="147" mass="16883">MKRSYYRTIYGTSSSSDASDDLPLNQIKRYEFYDLLSTPAKDQTKTPPLRQKAINYRGTSVTKDRTEKKKSKKTSNPKKAKTVSAKKSTTIKGTSQKQVSWYCHACEEDRMDDAMRQCSQCFKWYHEQCVGLSMEDTDDFQCPGGCE</sequence>
<evidence type="ECO:0000313" key="6">
    <source>
        <dbReference type="EMBL" id="CAG9568469.1"/>
    </source>
</evidence>
<evidence type="ECO:0000256" key="2">
    <source>
        <dbReference type="ARBA" id="ARBA00022771"/>
    </source>
</evidence>
<accession>A0A8J2QWK5</accession>
<comment type="caution">
    <text evidence="6">The sequence shown here is derived from an EMBL/GenBank/DDBJ whole genome shotgun (WGS) entry which is preliminary data.</text>
</comment>
<feature type="compositionally biased region" description="Basic residues" evidence="4">
    <location>
        <begin position="68"/>
        <end position="81"/>
    </location>
</feature>
<gene>
    <name evidence="6" type="ORF">DCHRY22_LOCUS8347</name>
</gene>
<proteinExistence type="predicted"/>
<dbReference type="Gene3D" id="3.30.40.10">
    <property type="entry name" value="Zinc/RING finger domain, C3HC4 (zinc finger)"/>
    <property type="match status" value="1"/>
</dbReference>
<feature type="region of interest" description="Disordered" evidence="4">
    <location>
        <begin position="39"/>
        <end position="91"/>
    </location>
</feature>
<evidence type="ECO:0000256" key="1">
    <source>
        <dbReference type="ARBA" id="ARBA00022723"/>
    </source>
</evidence>
<dbReference type="OrthoDB" id="8058166at2759"/>
<dbReference type="InterPro" id="IPR013083">
    <property type="entry name" value="Znf_RING/FYVE/PHD"/>
</dbReference>
<name>A0A8J2QWK5_9NEOP</name>
<keyword evidence="1" id="KW-0479">Metal-binding</keyword>
<keyword evidence="7" id="KW-1185">Reference proteome</keyword>
<dbReference type="InterPro" id="IPR001965">
    <property type="entry name" value="Znf_PHD"/>
</dbReference>
<organism evidence="6 7">
    <name type="scientific">Danaus chrysippus</name>
    <name type="common">African queen</name>
    <dbReference type="NCBI Taxonomy" id="151541"/>
    <lineage>
        <taxon>Eukaryota</taxon>
        <taxon>Metazoa</taxon>
        <taxon>Ecdysozoa</taxon>
        <taxon>Arthropoda</taxon>
        <taxon>Hexapoda</taxon>
        <taxon>Insecta</taxon>
        <taxon>Pterygota</taxon>
        <taxon>Neoptera</taxon>
        <taxon>Endopterygota</taxon>
        <taxon>Lepidoptera</taxon>
        <taxon>Glossata</taxon>
        <taxon>Ditrysia</taxon>
        <taxon>Papilionoidea</taxon>
        <taxon>Nymphalidae</taxon>
        <taxon>Danainae</taxon>
        <taxon>Danaini</taxon>
        <taxon>Danaina</taxon>
        <taxon>Danaus</taxon>
        <taxon>Anosia</taxon>
    </lineage>
</organism>
<evidence type="ECO:0000259" key="5">
    <source>
        <dbReference type="SMART" id="SM00249"/>
    </source>
</evidence>
<evidence type="ECO:0000313" key="7">
    <source>
        <dbReference type="Proteomes" id="UP000789524"/>
    </source>
</evidence>
<evidence type="ECO:0000256" key="3">
    <source>
        <dbReference type="ARBA" id="ARBA00022833"/>
    </source>
</evidence>
<keyword evidence="2" id="KW-0863">Zinc-finger</keyword>
<evidence type="ECO:0000256" key="4">
    <source>
        <dbReference type="SAM" id="MobiDB-lite"/>
    </source>
</evidence>